<dbReference type="InterPro" id="IPR035919">
    <property type="entry name" value="EAL_sf"/>
</dbReference>
<gene>
    <name evidence="5" type="ORF">CF651_13280</name>
</gene>
<evidence type="ECO:0000259" key="4">
    <source>
        <dbReference type="PROSITE" id="PS50887"/>
    </source>
</evidence>
<dbReference type="SUPFAM" id="SSF55073">
    <property type="entry name" value="Nucleotide cyclase"/>
    <property type="match status" value="1"/>
</dbReference>
<evidence type="ECO:0000259" key="3">
    <source>
        <dbReference type="PROSITE" id="PS50883"/>
    </source>
</evidence>
<protein>
    <submittedName>
        <fullName evidence="5">Diguanylate cyclase</fullName>
    </submittedName>
</protein>
<dbReference type="SUPFAM" id="SSF141868">
    <property type="entry name" value="EAL domain-like"/>
    <property type="match status" value="1"/>
</dbReference>
<dbReference type="GO" id="GO:0006355">
    <property type="term" value="P:regulation of DNA-templated transcription"/>
    <property type="evidence" value="ECO:0007669"/>
    <property type="project" value="InterPro"/>
</dbReference>
<name>A0A229USL8_9BACL</name>
<dbReference type="FunFam" id="3.20.20.450:FF:000001">
    <property type="entry name" value="Cyclic di-GMP phosphodiesterase yahA"/>
    <property type="match status" value="1"/>
</dbReference>
<dbReference type="SMART" id="SM00052">
    <property type="entry name" value="EAL"/>
    <property type="match status" value="1"/>
</dbReference>
<dbReference type="InterPro" id="IPR001633">
    <property type="entry name" value="EAL_dom"/>
</dbReference>
<dbReference type="InterPro" id="IPR052155">
    <property type="entry name" value="Biofilm_reg_signaling"/>
</dbReference>
<dbReference type="Gene3D" id="3.30.450.40">
    <property type="match status" value="1"/>
</dbReference>
<dbReference type="SMART" id="SM00267">
    <property type="entry name" value="GGDEF"/>
    <property type="match status" value="1"/>
</dbReference>
<dbReference type="OrthoDB" id="9759607at2"/>
<dbReference type="RefSeq" id="WP_094015399.1">
    <property type="nucleotide sequence ID" value="NZ_NMQW01000017.1"/>
</dbReference>
<dbReference type="InterPro" id="IPR029016">
    <property type="entry name" value="GAF-like_dom_sf"/>
</dbReference>
<evidence type="ECO:0000259" key="2">
    <source>
        <dbReference type="PROSITE" id="PS50113"/>
    </source>
</evidence>
<dbReference type="FunFam" id="3.30.70.270:FF:000001">
    <property type="entry name" value="Diguanylate cyclase domain protein"/>
    <property type="match status" value="1"/>
</dbReference>
<dbReference type="InterPro" id="IPR029787">
    <property type="entry name" value="Nucleotide_cyclase"/>
</dbReference>
<feature type="domain" description="PAS" evidence="1">
    <location>
        <begin position="201"/>
        <end position="234"/>
    </location>
</feature>
<evidence type="ECO:0000313" key="5">
    <source>
        <dbReference type="EMBL" id="OXM86251.1"/>
    </source>
</evidence>
<dbReference type="InterPro" id="IPR013767">
    <property type="entry name" value="PAS_fold"/>
</dbReference>
<dbReference type="InterPro" id="IPR000160">
    <property type="entry name" value="GGDEF_dom"/>
</dbReference>
<dbReference type="Gene3D" id="3.30.450.20">
    <property type="entry name" value="PAS domain"/>
    <property type="match status" value="1"/>
</dbReference>
<dbReference type="Gene3D" id="3.20.20.450">
    <property type="entry name" value="EAL domain"/>
    <property type="match status" value="1"/>
</dbReference>
<dbReference type="InterPro" id="IPR043128">
    <property type="entry name" value="Rev_trsase/Diguanyl_cyclase"/>
</dbReference>
<dbReference type="PROSITE" id="PS50112">
    <property type="entry name" value="PAS"/>
    <property type="match status" value="1"/>
</dbReference>
<dbReference type="PROSITE" id="PS50113">
    <property type="entry name" value="PAC"/>
    <property type="match status" value="1"/>
</dbReference>
<organism evidence="5 6">
    <name type="scientific">Paenibacillus rigui</name>
    <dbReference type="NCBI Taxonomy" id="554312"/>
    <lineage>
        <taxon>Bacteria</taxon>
        <taxon>Bacillati</taxon>
        <taxon>Bacillota</taxon>
        <taxon>Bacilli</taxon>
        <taxon>Bacillales</taxon>
        <taxon>Paenibacillaceae</taxon>
        <taxon>Paenibacillus</taxon>
    </lineage>
</organism>
<proteinExistence type="predicted"/>
<dbReference type="PANTHER" id="PTHR44757">
    <property type="entry name" value="DIGUANYLATE CYCLASE DGCP"/>
    <property type="match status" value="1"/>
</dbReference>
<dbReference type="InterPro" id="IPR035965">
    <property type="entry name" value="PAS-like_dom_sf"/>
</dbReference>
<dbReference type="Pfam" id="PF00990">
    <property type="entry name" value="GGDEF"/>
    <property type="match status" value="1"/>
</dbReference>
<evidence type="ECO:0000313" key="6">
    <source>
        <dbReference type="Proteomes" id="UP000215509"/>
    </source>
</evidence>
<keyword evidence="6" id="KW-1185">Reference proteome</keyword>
<feature type="domain" description="PAC" evidence="2">
    <location>
        <begin position="262"/>
        <end position="315"/>
    </location>
</feature>
<dbReference type="NCBIfam" id="TIGR00254">
    <property type="entry name" value="GGDEF"/>
    <property type="match status" value="1"/>
</dbReference>
<feature type="domain" description="GGDEF" evidence="4">
    <location>
        <begin position="347"/>
        <end position="480"/>
    </location>
</feature>
<dbReference type="CDD" id="cd00130">
    <property type="entry name" value="PAS"/>
    <property type="match status" value="1"/>
</dbReference>
<comment type="caution">
    <text evidence="5">The sequence shown here is derived from an EMBL/GenBank/DDBJ whole genome shotgun (WGS) entry which is preliminary data.</text>
</comment>
<dbReference type="Pfam" id="PF00563">
    <property type="entry name" value="EAL"/>
    <property type="match status" value="1"/>
</dbReference>
<dbReference type="Gene3D" id="3.30.70.270">
    <property type="match status" value="1"/>
</dbReference>
<dbReference type="PROSITE" id="PS50887">
    <property type="entry name" value="GGDEF"/>
    <property type="match status" value="1"/>
</dbReference>
<dbReference type="PANTHER" id="PTHR44757:SF2">
    <property type="entry name" value="BIOFILM ARCHITECTURE MAINTENANCE PROTEIN MBAA"/>
    <property type="match status" value="1"/>
</dbReference>
<dbReference type="Proteomes" id="UP000215509">
    <property type="component" value="Unassembled WGS sequence"/>
</dbReference>
<dbReference type="InterPro" id="IPR000014">
    <property type="entry name" value="PAS"/>
</dbReference>
<dbReference type="CDD" id="cd01949">
    <property type="entry name" value="GGDEF"/>
    <property type="match status" value="1"/>
</dbReference>
<reference evidence="5 6" key="1">
    <citation type="submission" date="2017-07" db="EMBL/GenBank/DDBJ databases">
        <title>Genome sequencing and assembly of Paenibacillus rigui.</title>
        <authorList>
            <person name="Mayilraj S."/>
        </authorList>
    </citation>
    <scope>NUCLEOTIDE SEQUENCE [LARGE SCALE GENOMIC DNA]</scope>
    <source>
        <strain evidence="5 6">JCM 16352</strain>
    </source>
</reference>
<feature type="domain" description="EAL" evidence="3">
    <location>
        <begin position="489"/>
        <end position="742"/>
    </location>
</feature>
<evidence type="ECO:0000259" key="1">
    <source>
        <dbReference type="PROSITE" id="PS50112"/>
    </source>
</evidence>
<sequence length="744" mass="84430">MTLTKQQYIMESKRKSEEYQLDPNTIPGFDEVMSPLDLKRKFSEYESVLRVVRFFVKKLLDSLKGNPILIVISDETGVVLEMDGDETIKQTITQLGIRIGVRFTEESCGTNVINLALSGRCPVELIGNDHYHHYLFNSACYSVPFHYTDMNDLLGTISIMTSIELADPAYLTLLSMAVDSIERELLLVKQNQKLNVLNQIMINSTRSGIIMTDKIGHIIEFNDIAEQLTGLKKELVREQAVRQFKPMGQYICDVIEKGSKYENIQLIFERPKASSKVVCLFDALPIYDEHYQIIGAFGQFRDVTPLYEAEEKYNHLAYHDDLTGLPNRRLFYKQLNEMLETAKQNNHAFAILYIDLDRFKMVNDMLGHRNGDILLYEVSKRLKSCLKSTSTLARMGGDEFTIILPNAPEPDTAVAVADAIIQKLKRIFRIQGHDFHISASIGISFYPEDGLDAETLMIHADTALYKAKETGKNNYVLYAPSMNQSSHEKLALENSLRKAVERQEWVLHYQPQIDLQTGQIVGVEALIRWQHPKNHLVSPGEFIPLAEETGLIVPIGEWALKQACLQNKLWQDAGLPKIRVAVNLSTAQFLKKSLNQTVADVLKETGLDPCYLELEITETMTMDVERASVILDELSRLGVQISIDDFGTGYSSLNYLKKFSIHRLKIDRSFVRDITSDESDARIVGVIISMAHHLGLNVIAEGAETPEQVAFLKDQHCDEIQGYYYSPPLTADELEKKYLRNSTL</sequence>
<accession>A0A229USL8</accession>
<dbReference type="PROSITE" id="PS50883">
    <property type="entry name" value="EAL"/>
    <property type="match status" value="1"/>
</dbReference>
<dbReference type="CDD" id="cd01948">
    <property type="entry name" value="EAL"/>
    <property type="match status" value="1"/>
</dbReference>
<dbReference type="InterPro" id="IPR000700">
    <property type="entry name" value="PAS-assoc_C"/>
</dbReference>
<dbReference type="NCBIfam" id="TIGR00229">
    <property type="entry name" value="sensory_box"/>
    <property type="match status" value="1"/>
</dbReference>
<dbReference type="AlphaFoldDB" id="A0A229USL8"/>
<dbReference type="Pfam" id="PF00989">
    <property type="entry name" value="PAS"/>
    <property type="match status" value="1"/>
</dbReference>
<dbReference type="EMBL" id="NMQW01000017">
    <property type="protein sequence ID" value="OXM86251.1"/>
    <property type="molecule type" value="Genomic_DNA"/>
</dbReference>
<dbReference type="SUPFAM" id="SSF55785">
    <property type="entry name" value="PYP-like sensor domain (PAS domain)"/>
    <property type="match status" value="1"/>
</dbReference>